<name>A0ABU5Y8H9_9FLAO</name>
<comment type="caution">
    <text evidence="1">The sequence shown here is derived from an EMBL/GenBank/DDBJ whole genome shotgun (WGS) entry which is preliminary data.</text>
</comment>
<protein>
    <submittedName>
        <fullName evidence="1">Uncharacterized protein</fullName>
    </submittedName>
</protein>
<dbReference type="Proteomes" id="UP001324270">
    <property type="component" value="Unassembled WGS sequence"/>
</dbReference>
<dbReference type="EMBL" id="JAYKBV010000006">
    <property type="protein sequence ID" value="MEB3040249.1"/>
    <property type="molecule type" value="Genomic_DNA"/>
</dbReference>
<accession>A0ABU5Y8H9</accession>
<proteinExistence type="predicted"/>
<organism evidence="1 2">
    <name type="scientific">Capnocytophaga gingivalis</name>
    <dbReference type="NCBI Taxonomy" id="1017"/>
    <lineage>
        <taxon>Bacteria</taxon>
        <taxon>Pseudomonadati</taxon>
        <taxon>Bacteroidota</taxon>
        <taxon>Flavobacteriia</taxon>
        <taxon>Flavobacteriales</taxon>
        <taxon>Flavobacteriaceae</taxon>
        <taxon>Capnocytophaga</taxon>
    </lineage>
</organism>
<evidence type="ECO:0000313" key="2">
    <source>
        <dbReference type="Proteomes" id="UP001324270"/>
    </source>
</evidence>
<sequence length="524" mass="62145">MNALQKRLAQIGTEPHENGLCDGIVFEDSYNRHYWIFNHYSFYEWLKHYMVHYAGFTWEQATERLAQTRWNEPPETEDELGYTMHELTYDLAMEIAEGDKLWQDRTSSDSGYSIKEEYSWYEEIKEKYQLNEEYEPFDFLERLLKRDNYEKFSTLEIEKSHLLAEALKVGTEERIKIDESFDFLLRTHQKCKVFDEQMEEKNRVLPPYDTLKEMFDTLPSFSSVADIYILAKVLFYDNIMNTDYLKGHYIGYNMYLGSVYLKKQETPISVTQMLSISDYLKESPVIGENGRLVEVLLKLIEKNALEKQWTAEQEAYLLQNILIIHQKINYCDTLEHLNQIFKYVYKGSLPTVFNSINKYKSQYQQGGMQMLEIILHTTFSKDIYQDFELKRALVSLFSEAGREYVKFRRVEEASMKSAFLEKWKNIKPNFSENILEDVFKKVENLKHYKVLHLTQDGEEINFGVADTLAKSFLKGIQWIREELTGIPYTQSPLEDLFDQKTEGNIDLKTYLLKKKELEKILVTD</sequence>
<gene>
    <name evidence="1" type="ORF">VJJ49_06015</name>
</gene>
<reference evidence="1 2" key="1">
    <citation type="submission" date="2023-12" db="EMBL/GenBank/DDBJ databases">
        <title>Genomic sequences of Capnocytophaga and Parvimonas strains.</title>
        <authorList>
            <person name="Watt R.M."/>
            <person name="Wang M."/>
            <person name="Yang T."/>
            <person name="Tong W.M."/>
        </authorList>
    </citation>
    <scope>NUCLEOTIDE SEQUENCE [LARGE SCALE GENOMIC DNA]</scope>
    <source>
        <strain evidence="1 2">CCUG 13156</strain>
    </source>
</reference>
<keyword evidence="2" id="KW-1185">Reference proteome</keyword>
<evidence type="ECO:0000313" key="1">
    <source>
        <dbReference type="EMBL" id="MEB3040249.1"/>
    </source>
</evidence>
<dbReference type="RefSeq" id="WP_323979301.1">
    <property type="nucleotide sequence ID" value="NZ_JAYKBV010000006.1"/>
</dbReference>